<organism evidence="1 2">
    <name type="scientific">Physcomitrium patens</name>
    <name type="common">Spreading-leaved earth moss</name>
    <name type="synonym">Physcomitrella patens</name>
    <dbReference type="NCBI Taxonomy" id="3218"/>
    <lineage>
        <taxon>Eukaryota</taxon>
        <taxon>Viridiplantae</taxon>
        <taxon>Streptophyta</taxon>
        <taxon>Embryophyta</taxon>
        <taxon>Bryophyta</taxon>
        <taxon>Bryophytina</taxon>
        <taxon>Bryopsida</taxon>
        <taxon>Funariidae</taxon>
        <taxon>Funariales</taxon>
        <taxon>Funariaceae</taxon>
        <taxon>Physcomitrium</taxon>
    </lineage>
</organism>
<keyword evidence="2" id="KW-1185">Reference proteome</keyword>
<dbReference type="Proteomes" id="UP000006727">
    <property type="component" value="Chromosome 6"/>
</dbReference>
<evidence type="ECO:0000313" key="1">
    <source>
        <dbReference type="EnsemblPlants" id="Pp3c6_8700V3.5"/>
    </source>
</evidence>
<dbReference type="PANTHER" id="PTHR34557:SF6">
    <property type="entry name" value="15,16-DIHYDROBILIVERDIN:FERREDOXIN OXIDOREDUCTASE"/>
    <property type="match status" value="1"/>
</dbReference>
<sequence length="382" mass="43001">MLTTTVSFRVWCLRDEFAIDVLEIVASASSLVWVSGLSAMACCVLHPRAPKHWVTPMCSLDPVKGNQTTRGKFMFIGRPLCMASTRPARTASFRASIVSAEEGDAPGAASTSSSSMDQISDPLQCLPGAQMGHSIQGSDVKLLYGEYMDHFWAKLRGNVPGLRIMDLLPEYQVQEASKARVHNWLLCGDRVRRVRFTYFDGGAAGQAFNSLLYPDPRYDLPLLGIDLLSFGSNKILCVVDFQPLVQDPEYLERHTSVLSPIYEKIRDKCGHMSSKFFDETQFFSKYLIFYRSSLGAKEPTLQVPTGKLWEVYLEYVDVYLKALSEAQSNENPDAIAYVKSRQDAYDQYNAERDPAIKLFNTYFGVEWSERFTKDFLFPGATL</sequence>
<dbReference type="Gene3D" id="3.40.1500.20">
    <property type="match status" value="1"/>
</dbReference>
<dbReference type="AlphaFoldDB" id="A0A7I4EFV7"/>
<dbReference type="GO" id="GO:0050897">
    <property type="term" value="F:cobalt ion binding"/>
    <property type="evidence" value="ECO:0007669"/>
    <property type="project" value="InterPro"/>
</dbReference>
<dbReference type="EMBL" id="ABEU02000006">
    <property type="status" value="NOT_ANNOTATED_CDS"/>
    <property type="molecule type" value="Genomic_DNA"/>
</dbReference>
<dbReference type="GO" id="GO:0010024">
    <property type="term" value="P:phytochromobilin biosynthetic process"/>
    <property type="evidence" value="ECO:0007669"/>
    <property type="project" value="InterPro"/>
</dbReference>
<dbReference type="PANTHER" id="PTHR34557">
    <property type="entry name" value="PHYTOCHROMOBILIN:FERREDOXIN OXIDOREDUCTASE, CHLOROPLASTIC"/>
    <property type="match status" value="1"/>
</dbReference>
<dbReference type="KEGG" id="ppp:112284077"/>
<dbReference type="EnsemblPlants" id="Pp3c6_8700V3.4">
    <property type="protein sequence ID" value="Pp3c6_8700V3.4"/>
    <property type="gene ID" value="Pp3c6_8700"/>
</dbReference>
<dbReference type="OrthoDB" id="1882595at2759"/>
<reference evidence="1 2" key="2">
    <citation type="journal article" date="2018" name="Plant J.">
        <title>The Physcomitrella patens chromosome-scale assembly reveals moss genome structure and evolution.</title>
        <authorList>
            <person name="Lang D."/>
            <person name="Ullrich K.K."/>
            <person name="Murat F."/>
            <person name="Fuchs J."/>
            <person name="Jenkins J."/>
            <person name="Haas F.B."/>
            <person name="Piednoel M."/>
            <person name="Gundlach H."/>
            <person name="Van Bel M."/>
            <person name="Meyberg R."/>
            <person name="Vives C."/>
            <person name="Morata J."/>
            <person name="Symeonidi A."/>
            <person name="Hiss M."/>
            <person name="Muchero W."/>
            <person name="Kamisugi Y."/>
            <person name="Saleh O."/>
            <person name="Blanc G."/>
            <person name="Decker E.L."/>
            <person name="van Gessel N."/>
            <person name="Grimwood J."/>
            <person name="Hayes R.D."/>
            <person name="Graham S.W."/>
            <person name="Gunter L.E."/>
            <person name="McDaniel S.F."/>
            <person name="Hoernstein S.N.W."/>
            <person name="Larsson A."/>
            <person name="Li F.W."/>
            <person name="Perroud P.F."/>
            <person name="Phillips J."/>
            <person name="Ranjan P."/>
            <person name="Rokshar D.S."/>
            <person name="Rothfels C.J."/>
            <person name="Schneider L."/>
            <person name="Shu S."/>
            <person name="Stevenson D.W."/>
            <person name="Thummler F."/>
            <person name="Tillich M."/>
            <person name="Villarreal Aguilar J.C."/>
            <person name="Widiez T."/>
            <person name="Wong G.K."/>
            <person name="Wymore A."/>
            <person name="Zhang Y."/>
            <person name="Zimmer A.D."/>
            <person name="Quatrano R.S."/>
            <person name="Mayer K.F.X."/>
            <person name="Goodstein D."/>
            <person name="Casacuberta J.M."/>
            <person name="Vandepoele K."/>
            <person name="Reski R."/>
            <person name="Cuming A.C."/>
            <person name="Tuskan G.A."/>
            <person name="Maumus F."/>
            <person name="Salse J."/>
            <person name="Schmutz J."/>
            <person name="Rensing S.A."/>
        </authorList>
    </citation>
    <scope>NUCLEOTIDE SEQUENCE [LARGE SCALE GENOMIC DNA]</scope>
    <source>
        <strain evidence="1 2">cv. Gransden 2004</strain>
    </source>
</reference>
<gene>
    <name evidence="1" type="primary">LOC112284077</name>
</gene>
<dbReference type="Gramene" id="Pp3c6_8700V3.5">
    <property type="protein sequence ID" value="Pp3c6_8700V3.5"/>
    <property type="gene ID" value="Pp3c6_8700"/>
</dbReference>
<name>A0A7I4EFV7_PHYPA</name>
<accession>A0A7I4EFV7</accession>
<dbReference type="EnsemblPlants" id="Pp3c6_8700V3.5">
    <property type="protein sequence ID" value="Pp3c6_8700V3.5"/>
    <property type="gene ID" value="Pp3c6_8700"/>
</dbReference>
<dbReference type="RefSeq" id="XP_024379363.1">
    <property type="nucleotide sequence ID" value="XM_024523595.2"/>
</dbReference>
<protein>
    <recommendedName>
        <fullName evidence="3">15,16-dihydrobiliverdin:ferredoxin oxidoreductase</fullName>
    </recommendedName>
</protein>
<evidence type="ECO:0000313" key="2">
    <source>
        <dbReference type="Proteomes" id="UP000006727"/>
    </source>
</evidence>
<reference evidence="1" key="3">
    <citation type="submission" date="2020-12" db="UniProtKB">
        <authorList>
            <consortium name="EnsemblPlants"/>
        </authorList>
    </citation>
    <scope>IDENTIFICATION</scope>
</reference>
<dbReference type="Pfam" id="PF05996">
    <property type="entry name" value="Fe_bilin_red"/>
    <property type="match status" value="1"/>
</dbReference>
<dbReference type="Gramene" id="Pp3c6_8700V3.4">
    <property type="protein sequence ID" value="Pp3c6_8700V3.4"/>
    <property type="gene ID" value="Pp3c6_8700"/>
</dbReference>
<dbReference type="InterPro" id="IPR009249">
    <property type="entry name" value="Ferredoxin-dep_bilin_Rdtase"/>
</dbReference>
<dbReference type="RefSeq" id="XP_024379364.1">
    <property type="nucleotide sequence ID" value="XM_024523596.2"/>
</dbReference>
<reference evidence="1 2" key="1">
    <citation type="journal article" date="2008" name="Science">
        <title>The Physcomitrella genome reveals evolutionary insights into the conquest of land by plants.</title>
        <authorList>
            <person name="Rensing S."/>
            <person name="Lang D."/>
            <person name="Zimmer A."/>
            <person name="Terry A."/>
            <person name="Salamov A."/>
            <person name="Shapiro H."/>
            <person name="Nishiyama T."/>
            <person name="Perroud P.-F."/>
            <person name="Lindquist E."/>
            <person name="Kamisugi Y."/>
            <person name="Tanahashi T."/>
            <person name="Sakakibara K."/>
            <person name="Fujita T."/>
            <person name="Oishi K."/>
            <person name="Shin-I T."/>
            <person name="Kuroki Y."/>
            <person name="Toyoda A."/>
            <person name="Suzuki Y."/>
            <person name="Hashimoto A."/>
            <person name="Yamaguchi K."/>
            <person name="Sugano A."/>
            <person name="Kohara Y."/>
            <person name="Fujiyama A."/>
            <person name="Anterola A."/>
            <person name="Aoki S."/>
            <person name="Ashton N."/>
            <person name="Barbazuk W.B."/>
            <person name="Barker E."/>
            <person name="Bennetzen J."/>
            <person name="Bezanilla M."/>
            <person name="Blankenship R."/>
            <person name="Cho S.H."/>
            <person name="Dutcher S."/>
            <person name="Estelle M."/>
            <person name="Fawcett J.A."/>
            <person name="Gundlach H."/>
            <person name="Hanada K."/>
            <person name="Heyl A."/>
            <person name="Hicks K.A."/>
            <person name="Hugh J."/>
            <person name="Lohr M."/>
            <person name="Mayer K."/>
            <person name="Melkozernov A."/>
            <person name="Murata T."/>
            <person name="Nelson D."/>
            <person name="Pils B."/>
            <person name="Prigge M."/>
            <person name="Reiss B."/>
            <person name="Renner T."/>
            <person name="Rombauts S."/>
            <person name="Rushton P."/>
            <person name="Sanderfoot A."/>
            <person name="Schween G."/>
            <person name="Shiu S.-H."/>
            <person name="Stueber K."/>
            <person name="Theodoulou F.L."/>
            <person name="Tu H."/>
            <person name="Van de Peer Y."/>
            <person name="Verrier P.J."/>
            <person name="Waters E."/>
            <person name="Wood A."/>
            <person name="Yang L."/>
            <person name="Cove D."/>
            <person name="Cuming A."/>
            <person name="Hasebe M."/>
            <person name="Lucas S."/>
            <person name="Mishler D.B."/>
            <person name="Reski R."/>
            <person name="Grigoriev I."/>
            <person name="Quatrano R.S."/>
            <person name="Boore J.L."/>
        </authorList>
    </citation>
    <scope>NUCLEOTIDE SEQUENCE [LARGE SCALE GENOMIC DNA]</scope>
    <source>
        <strain evidence="1 2">cv. Gransden 2004</strain>
    </source>
</reference>
<proteinExistence type="predicted"/>
<dbReference type="GO" id="GO:0016636">
    <property type="term" value="F:oxidoreductase activity, acting on the CH-CH group of donors, iron-sulfur protein as acceptor"/>
    <property type="evidence" value="ECO:0007669"/>
    <property type="project" value="InterPro"/>
</dbReference>
<dbReference type="GeneID" id="112284077"/>
<evidence type="ECO:0008006" key="3">
    <source>
        <dbReference type="Google" id="ProtNLM"/>
    </source>
</evidence>